<keyword evidence="2" id="KW-0812">Transmembrane</keyword>
<feature type="non-terminal residue" evidence="5">
    <location>
        <position position="598"/>
    </location>
</feature>
<dbReference type="Pfam" id="PF09972">
    <property type="entry name" value="DUF2207"/>
    <property type="match status" value="1"/>
</dbReference>
<sequence length="598" mass="63739">MRRVLAWSLALVLIVFGLLWPTFWPSGGGDTATDDPVFITDYAADLRVGADGRLTAVETITADFPGGRHGIFRYWDVANQNNPRLRQPPTITSVRLNGAPAHYELLDEDGGRFAVAKIGDPNRTLNSGRQIFEIRYTIDGVLDPGRIGADKTFAGSIGNPNSTSAFYWNVIAPAWNNRIDRARVSLTLPGAATGAQCSVGYGVGRACKDLATMGDTVQLTAVDLDPHTPVTLRAGVDVPTPPQFTLPWPYTWDQVLGRSVAGVIWVAALSVALGLAAFGWWRRTSERPPGFPLQYTPPDGIGPVQAEYIRTETIPKSGLTATLFHLADRGLIELRQVGAEHWNIRGLASQSAWADVDPVGAAVGQALGVSYKNSEFRARKTATSGQKLNKAKTNMAAAVRKWAFDNDLMVKRPEELWLRGANAVALVAALCGFLTWFGAGVTMWGLPFAVFFLVTAPSWRAGLGTRRTAAGRELWSRVGGFHRLLSTDSAETRFDFAARKDLYTAYIPFAVAAGTAALWAKKYQDVTGDVAPQPDWYHSSSSSVGWAMTGGSGGVSFDSFDSALSSSIGAYTAAQSSSSSSGGGGFSSGGGGFSGGGG</sequence>
<evidence type="ECO:0000259" key="4">
    <source>
        <dbReference type="Pfam" id="PF20990"/>
    </source>
</evidence>
<dbReference type="Pfam" id="PF20990">
    <property type="entry name" value="DUF2207_C"/>
    <property type="match status" value="1"/>
</dbReference>
<dbReference type="OrthoDB" id="143710at2"/>
<proteinExistence type="predicted"/>
<feature type="transmembrane region" description="Helical" evidence="2">
    <location>
        <begin position="416"/>
        <end position="437"/>
    </location>
</feature>
<name>A0A1X0AY61_9MYCO</name>
<dbReference type="Proteomes" id="UP000192448">
    <property type="component" value="Unassembled WGS sequence"/>
</dbReference>
<feature type="transmembrane region" description="Helical" evidence="2">
    <location>
        <begin position="443"/>
        <end position="463"/>
    </location>
</feature>
<keyword evidence="6" id="KW-1185">Reference proteome</keyword>
<dbReference type="EMBL" id="MVHF01000013">
    <property type="protein sequence ID" value="ORA34970.1"/>
    <property type="molecule type" value="Genomic_DNA"/>
</dbReference>
<feature type="domain" description="Predicted membrane protein YciQ-like C-terminal" evidence="4">
    <location>
        <begin position="295"/>
        <end position="522"/>
    </location>
</feature>
<feature type="compositionally biased region" description="Gly residues" evidence="1">
    <location>
        <begin position="581"/>
        <end position="598"/>
    </location>
</feature>
<evidence type="ECO:0000313" key="5">
    <source>
        <dbReference type="EMBL" id="ORA34970.1"/>
    </source>
</evidence>
<dbReference type="InterPro" id="IPR048389">
    <property type="entry name" value="YciQ-like_C"/>
</dbReference>
<feature type="transmembrane region" description="Helical" evidence="2">
    <location>
        <begin position="262"/>
        <end position="281"/>
    </location>
</feature>
<evidence type="ECO:0000259" key="3">
    <source>
        <dbReference type="Pfam" id="PF09972"/>
    </source>
</evidence>
<keyword evidence="2" id="KW-1133">Transmembrane helix</keyword>
<evidence type="ECO:0000313" key="6">
    <source>
        <dbReference type="Proteomes" id="UP000192448"/>
    </source>
</evidence>
<dbReference type="InterPro" id="IPR018702">
    <property type="entry name" value="DUF2207"/>
</dbReference>
<dbReference type="RefSeq" id="WP_083164787.1">
    <property type="nucleotide sequence ID" value="NZ_MVHF01000013.1"/>
</dbReference>
<keyword evidence="2" id="KW-0472">Membrane</keyword>
<dbReference type="STRING" id="1927124.BST13_14780"/>
<feature type="domain" description="DUF2207" evidence="3">
    <location>
        <begin position="39"/>
        <end position="234"/>
    </location>
</feature>
<gene>
    <name evidence="5" type="ORF">BST13_14780</name>
</gene>
<evidence type="ECO:0000256" key="2">
    <source>
        <dbReference type="SAM" id="Phobius"/>
    </source>
</evidence>
<organism evidence="5 6">
    <name type="scientific">Mycobacterium aquaticum</name>
    <dbReference type="NCBI Taxonomy" id="1927124"/>
    <lineage>
        <taxon>Bacteria</taxon>
        <taxon>Bacillati</taxon>
        <taxon>Actinomycetota</taxon>
        <taxon>Actinomycetes</taxon>
        <taxon>Mycobacteriales</taxon>
        <taxon>Mycobacteriaceae</taxon>
        <taxon>Mycobacterium</taxon>
    </lineage>
</organism>
<protein>
    <recommendedName>
        <fullName evidence="7">DUF2207 domain-containing protein</fullName>
    </recommendedName>
</protein>
<comment type="caution">
    <text evidence="5">The sequence shown here is derived from an EMBL/GenBank/DDBJ whole genome shotgun (WGS) entry which is preliminary data.</text>
</comment>
<dbReference type="AlphaFoldDB" id="A0A1X0AY61"/>
<reference evidence="5 6" key="1">
    <citation type="submission" date="2017-02" db="EMBL/GenBank/DDBJ databases">
        <title>The new phylogeny of genus Mycobacterium.</title>
        <authorList>
            <person name="Tortoli E."/>
            <person name="Trovato A."/>
            <person name="Cirillo D.M."/>
        </authorList>
    </citation>
    <scope>NUCLEOTIDE SEQUENCE [LARGE SCALE GENOMIC DNA]</scope>
    <source>
        <strain evidence="5 6">RW6</strain>
    </source>
</reference>
<feature type="region of interest" description="Disordered" evidence="1">
    <location>
        <begin position="575"/>
        <end position="598"/>
    </location>
</feature>
<accession>A0A1X0AY61</accession>
<evidence type="ECO:0008006" key="7">
    <source>
        <dbReference type="Google" id="ProtNLM"/>
    </source>
</evidence>
<evidence type="ECO:0000256" key="1">
    <source>
        <dbReference type="SAM" id="MobiDB-lite"/>
    </source>
</evidence>